<dbReference type="AlphaFoldDB" id="A0A060H6Q5"/>
<gene>
    <name evidence="1" type="ORF">D934_07240</name>
</gene>
<sequence length="74" mass="7712">MNTITDLCDTALQTKPPPSINNSIDRKDCSSTATLALATPLVGTDDGAVGHAWVNVHGQSSQNEDVTLTVACET</sequence>
<evidence type="ECO:0000313" key="2">
    <source>
        <dbReference type="Proteomes" id="UP000027215"/>
    </source>
</evidence>
<dbReference type="KEGG" id="xfs:D934_07240"/>
<name>A0A060H6Q5_XYLFS</name>
<reference evidence="1 2" key="1">
    <citation type="submission" date="2013-08" db="EMBL/GenBank/DDBJ databases">
        <authorList>
            <person name="Stouthamer R."/>
            <person name="Nunney L."/>
        </authorList>
    </citation>
    <scope>NUCLEOTIDE SEQUENCE [LARGE SCALE GENOMIC DNA]</scope>
    <source>
        <strain evidence="2">ann-1</strain>
    </source>
</reference>
<dbReference type="PATRIC" id="fig|155920.8.peg.1685"/>
<organism evidence="1 2">
    <name type="scientific">Xylella fastidiosa subsp. sandyi Ann-1</name>
    <dbReference type="NCBI Taxonomy" id="155920"/>
    <lineage>
        <taxon>Bacteria</taxon>
        <taxon>Pseudomonadati</taxon>
        <taxon>Pseudomonadota</taxon>
        <taxon>Gammaproteobacteria</taxon>
        <taxon>Lysobacterales</taxon>
        <taxon>Lysobacteraceae</taxon>
        <taxon>Xylella</taxon>
    </lineage>
</organism>
<evidence type="ECO:0000313" key="1">
    <source>
        <dbReference type="EMBL" id="AIC11278.1"/>
    </source>
</evidence>
<dbReference type="Proteomes" id="UP000027215">
    <property type="component" value="Chromosome"/>
</dbReference>
<proteinExistence type="predicted"/>
<dbReference type="RefSeq" id="WP_024749053.1">
    <property type="nucleotide sequence ID" value="NZ_CP006696.1"/>
</dbReference>
<protein>
    <submittedName>
        <fullName evidence="1">Uncharacterized protein</fullName>
    </submittedName>
</protein>
<accession>A0A060H6Q5</accession>
<dbReference type="EMBL" id="CP006696">
    <property type="protein sequence ID" value="AIC11278.1"/>
    <property type="molecule type" value="Genomic_DNA"/>
</dbReference>
<dbReference type="HOGENOM" id="CLU_2687012_0_0_6"/>